<reference evidence="1" key="2">
    <citation type="journal article" date="2021" name="PeerJ">
        <title>Extensive microbial diversity within the chicken gut microbiome revealed by metagenomics and culture.</title>
        <authorList>
            <person name="Gilroy R."/>
            <person name="Ravi A."/>
            <person name="Getino M."/>
            <person name="Pursley I."/>
            <person name="Horton D.L."/>
            <person name="Alikhan N.F."/>
            <person name="Baker D."/>
            <person name="Gharbi K."/>
            <person name="Hall N."/>
            <person name="Watson M."/>
            <person name="Adriaenssens E.M."/>
            <person name="Foster-Nyarko E."/>
            <person name="Jarju S."/>
            <person name="Secka A."/>
            <person name="Antonio M."/>
            <person name="Oren A."/>
            <person name="Chaudhuri R.R."/>
            <person name="La Ragione R."/>
            <person name="Hildebrand F."/>
            <person name="Pallen M.J."/>
        </authorList>
    </citation>
    <scope>NUCLEOTIDE SEQUENCE</scope>
    <source>
        <strain evidence="1">G3-8215</strain>
    </source>
</reference>
<evidence type="ECO:0000313" key="2">
    <source>
        <dbReference type="Proteomes" id="UP000725002"/>
    </source>
</evidence>
<accession>A0A940DPZ5</accession>
<comment type="caution">
    <text evidence="1">The sequence shown here is derived from an EMBL/GenBank/DDBJ whole genome shotgun (WGS) entry which is preliminary data.</text>
</comment>
<name>A0A940DPZ5_9BACT</name>
<protein>
    <submittedName>
        <fullName evidence="1">Uncharacterized protein</fullName>
    </submittedName>
</protein>
<organism evidence="1 2">
    <name type="scientific">Candidatus Cryptobacteroides avicola</name>
    <dbReference type="NCBI Taxonomy" id="2840757"/>
    <lineage>
        <taxon>Bacteria</taxon>
        <taxon>Pseudomonadati</taxon>
        <taxon>Bacteroidota</taxon>
        <taxon>Bacteroidia</taxon>
        <taxon>Bacteroidales</taxon>
        <taxon>Candidatus Cryptobacteroides</taxon>
    </lineage>
</organism>
<evidence type="ECO:0000313" key="1">
    <source>
        <dbReference type="EMBL" id="MBO8482773.1"/>
    </source>
</evidence>
<sequence>MKTRRFDFNWKPLQLQISFSTEGSVPSAQNYNADTAEYTPDYTITPLIIQPTVSILDKDGALASGRINQALTNVRWKENIDGNSTVISTSNPDYEITTSGGNAGRIKVKRNVEPKVPVTLEFYAEYVDSRNGQVLIIQGSYLITCSSASSLVRIELDASDQTIYNPLTDQRNQTVTAKVWLGDTVCPSSKYSLCWEIMGEDGAWHEAGTDPVLDYDVTVNGDSITIDRWLMGNSASVRCRCRYSSSGNPGSVALGDSSPQAIVSFIRRIPKYEFEISGVPYNIPPGILRINPSAVIRTANGEISNPETELLPLWYIATNKASGSLSYALAAHGMSPILDTTGMDDNYGAVIGLDVIDRGYAGAMTDSDGAVICDSDGSILIIH</sequence>
<dbReference type="EMBL" id="JADILV010000009">
    <property type="protein sequence ID" value="MBO8482773.1"/>
    <property type="molecule type" value="Genomic_DNA"/>
</dbReference>
<reference evidence="1" key="1">
    <citation type="submission" date="2020-10" db="EMBL/GenBank/DDBJ databases">
        <authorList>
            <person name="Gilroy R."/>
        </authorList>
    </citation>
    <scope>NUCLEOTIDE SEQUENCE</scope>
    <source>
        <strain evidence="1">G3-8215</strain>
    </source>
</reference>
<dbReference type="AlphaFoldDB" id="A0A940DPZ5"/>
<proteinExistence type="predicted"/>
<dbReference type="Proteomes" id="UP000725002">
    <property type="component" value="Unassembled WGS sequence"/>
</dbReference>
<gene>
    <name evidence="1" type="ORF">IAB75_01435</name>
</gene>